<evidence type="ECO:0000313" key="3">
    <source>
        <dbReference type="Proteomes" id="UP000741013"/>
    </source>
</evidence>
<protein>
    <submittedName>
        <fullName evidence="2">Membrane protein YdbS with pleckstrin-like domain</fullName>
    </submittedName>
</protein>
<gene>
    <name evidence="2" type="ORF">JOM49_006861</name>
</gene>
<keyword evidence="1" id="KW-1133">Transmembrane helix</keyword>
<name>A0ABS4Q0Y2_9PSEU</name>
<evidence type="ECO:0000313" key="2">
    <source>
        <dbReference type="EMBL" id="MBP2185335.1"/>
    </source>
</evidence>
<dbReference type="EMBL" id="JAGGMS010000001">
    <property type="protein sequence ID" value="MBP2185335.1"/>
    <property type="molecule type" value="Genomic_DNA"/>
</dbReference>
<organism evidence="2 3">
    <name type="scientific">Amycolatopsis magusensis</name>
    <dbReference type="NCBI Taxonomy" id="882444"/>
    <lineage>
        <taxon>Bacteria</taxon>
        <taxon>Bacillati</taxon>
        <taxon>Actinomycetota</taxon>
        <taxon>Actinomycetes</taxon>
        <taxon>Pseudonocardiales</taxon>
        <taxon>Pseudonocardiaceae</taxon>
        <taxon>Amycolatopsis</taxon>
    </lineage>
</organism>
<feature type="transmembrane region" description="Helical" evidence="1">
    <location>
        <begin position="115"/>
        <end position="137"/>
    </location>
</feature>
<keyword evidence="3" id="KW-1185">Reference proteome</keyword>
<feature type="transmembrane region" description="Helical" evidence="1">
    <location>
        <begin position="90"/>
        <end position="108"/>
    </location>
</feature>
<dbReference type="SUPFAM" id="SSF50998">
    <property type="entry name" value="Quinoprotein alcohol dehydrogenase-like"/>
    <property type="match status" value="1"/>
</dbReference>
<keyword evidence="1" id="KW-0812">Transmembrane</keyword>
<sequence>MTPMMGAVVAALAAACAVVALLLPGDAIRPDWPDLDGVLVAAAVAAVALLALGRSRASRWTALGLAAAAAAWAVYCLAGDLRSGTPGSSTGVLAVAAVVAVAAAALALDRSRRWPAVPLVLVLAAGTVTAVTVVPGLPVRSVTAGPAPAAPLADHVSGDPWSWTSPTGVREVVAAGTGVAVAGSGGDITGLDGPTGAVRWTYARPGAHVRALVATPDRALLLASFAPGGGRDTGSHHLVVLDAFTGAAVHDGLLDEVLGDADQLAPTAGVLPKAVYQGEDDFRIEAVELRTGAGLWTWSAPDSCDSPFALPASGRDVVLAPLRCDDHIAVLGLDERTGVQRWEFRLPVSGPSEKRTDYFLHSSPGGETLSLSLRHTQAAADVLLDARTGAVKSTLDSRVPARVELGPSPLLERTENGETLSASVGNGVPVDLAACGSRLAHATTETAYWRLCSGPSGPFLHRQALDSSPALSVPVAWPALAEVAPSLLSGTRRHALVPAPGALVVVRAGATPVLGFP</sequence>
<evidence type="ECO:0000256" key="1">
    <source>
        <dbReference type="SAM" id="Phobius"/>
    </source>
</evidence>
<feature type="transmembrane region" description="Helical" evidence="1">
    <location>
        <begin position="37"/>
        <end position="53"/>
    </location>
</feature>
<accession>A0ABS4Q0Y2</accession>
<reference evidence="2 3" key="1">
    <citation type="submission" date="2021-03" db="EMBL/GenBank/DDBJ databases">
        <title>Sequencing the genomes of 1000 actinobacteria strains.</title>
        <authorList>
            <person name="Klenk H.-P."/>
        </authorList>
    </citation>
    <scope>NUCLEOTIDE SEQUENCE [LARGE SCALE GENOMIC DNA]</scope>
    <source>
        <strain evidence="2 3">DSM 45510</strain>
    </source>
</reference>
<feature type="transmembrane region" description="Helical" evidence="1">
    <location>
        <begin position="60"/>
        <end position="78"/>
    </location>
</feature>
<comment type="caution">
    <text evidence="2">The sequence shown here is derived from an EMBL/GenBank/DDBJ whole genome shotgun (WGS) entry which is preliminary data.</text>
</comment>
<proteinExistence type="predicted"/>
<dbReference type="InterPro" id="IPR011047">
    <property type="entry name" value="Quinoprotein_ADH-like_sf"/>
</dbReference>
<dbReference type="Gene3D" id="2.130.10.10">
    <property type="entry name" value="YVTN repeat-like/Quinoprotein amine dehydrogenase"/>
    <property type="match status" value="1"/>
</dbReference>
<keyword evidence="1" id="KW-0472">Membrane</keyword>
<dbReference type="RefSeq" id="WP_245369563.1">
    <property type="nucleotide sequence ID" value="NZ_JAGGMS010000001.1"/>
</dbReference>
<dbReference type="InterPro" id="IPR015943">
    <property type="entry name" value="WD40/YVTN_repeat-like_dom_sf"/>
</dbReference>
<dbReference type="Proteomes" id="UP000741013">
    <property type="component" value="Unassembled WGS sequence"/>
</dbReference>